<accession>A0A9J7BVS0</accession>
<proteinExistence type="predicted"/>
<reference evidence="1" key="1">
    <citation type="submission" date="2021-04" db="EMBL/GenBank/DDBJ databases">
        <title>Phylogenetic analysis of Acidobacteriaceae.</title>
        <authorList>
            <person name="Qiu L."/>
            <person name="Zhang Q."/>
        </authorList>
    </citation>
    <scope>NUCLEOTIDE SEQUENCE</scope>
    <source>
        <strain evidence="1">DSM 25168</strain>
    </source>
</reference>
<sequence length="161" mass="17506">MTRRRRVIAIVSGLVALAALPLGAALYGSAERGLNPLTAWTCTSEKKGGLSNVSGVDLEIEYTACDLLAKDEAISVYASPYQPGSKHGTWFRKRTLIFRYDPSGPDELLPGFESIGANRILISVPEVSSISVQRHVYGNTTVNYHIGRINYTKPTGLEHAD</sequence>
<evidence type="ECO:0000313" key="1">
    <source>
        <dbReference type="EMBL" id="UWZ86964.1"/>
    </source>
</evidence>
<gene>
    <name evidence="1" type="ORF">MOP44_13675</name>
</gene>
<dbReference type="EMBL" id="CP093313">
    <property type="protein sequence ID" value="UWZ86964.1"/>
    <property type="molecule type" value="Genomic_DNA"/>
</dbReference>
<dbReference type="Proteomes" id="UP001059380">
    <property type="component" value="Chromosome"/>
</dbReference>
<name>A0A9J7BVS0_9BACT</name>
<evidence type="ECO:0000313" key="2">
    <source>
        <dbReference type="Proteomes" id="UP001059380"/>
    </source>
</evidence>
<dbReference type="KEGG" id="orp:MOP44_13675"/>
<organism evidence="1 2">
    <name type="scientific">Occallatibacter riparius</name>
    <dbReference type="NCBI Taxonomy" id="1002689"/>
    <lineage>
        <taxon>Bacteria</taxon>
        <taxon>Pseudomonadati</taxon>
        <taxon>Acidobacteriota</taxon>
        <taxon>Terriglobia</taxon>
        <taxon>Terriglobales</taxon>
        <taxon>Acidobacteriaceae</taxon>
        <taxon>Occallatibacter</taxon>
    </lineage>
</organism>
<keyword evidence="2" id="KW-1185">Reference proteome</keyword>
<dbReference type="AlphaFoldDB" id="A0A9J7BVS0"/>
<dbReference type="RefSeq" id="WP_260796603.1">
    <property type="nucleotide sequence ID" value="NZ_CP093313.1"/>
</dbReference>
<protein>
    <submittedName>
        <fullName evidence="1">Uncharacterized protein</fullName>
    </submittedName>
</protein>